<dbReference type="InterPro" id="IPR043128">
    <property type="entry name" value="Rev_trsase/Diguanyl_cyclase"/>
</dbReference>
<evidence type="ECO:0000259" key="3">
    <source>
        <dbReference type="PROSITE" id="PS50887"/>
    </source>
</evidence>
<keyword evidence="2" id="KW-0472">Membrane</keyword>
<name>A0ABW5Q4N1_9BACI</name>
<evidence type="ECO:0000313" key="4">
    <source>
        <dbReference type="EMBL" id="MFD2630543.1"/>
    </source>
</evidence>
<feature type="coiled-coil region" evidence="1">
    <location>
        <begin position="30"/>
        <end position="87"/>
    </location>
</feature>
<accession>A0ABW5Q4N1</accession>
<keyword evidence="2" id="KW-1133">Transmembrane helix</keyword>
<keyword evidence="2" id="KW-0812">Transmembrane</keyword>
<dbReference type="SUPFAM" id="SSF55073">
    <property type="entry name" value="Nucleotide cyclase"/>
    <property type="match status" value="1"/>
</dbReference>
<dbReference type="CDD" id="cd01949">
    <property type="entry name" value="GGDEF"/>
    <property type="match status" value="1"/>
</dbReference>
<evidence type="ECO:0000256" key="1">
    <source>
        <dbReference type="SAM" id="Coils"/>
    </source>
</evidence>
<dbReference type="RefSeq" id="WP_379563899.1">
    <property type="nucleotide sequence ID" value="NZ_CP085256.1"/>
</dbReference>
<evidence type="ECO:0000256" key="2">
    <source>
        <dbReference type="SAM" id="Phobius"/>
    </source>
</evidence>
<gene>
    <name evidence="4" type="ORF">ACFSUN_17335</name>
</gene>
<dbReference type="PANTHER" id="PTHR46663">
    <property type="entry name" value="DIGUANYLATE CYCLASE DGCT-RELATED"/>
    <property type="match status" value="1"/>
</dbReference>
<dbReference type="InterPro" id="IPR029787">
    <property type="entry name" value="Nucleotide_cyclase"/>
</dbReference>
<dbReference type="Gene3D" id="3.30.70.270">
    <property type="match status" value="1"/>
</dbReference>
<dbReference type="NCBIfam" id="TIGR00254">
    <property type="entry name" value="GGDEF"/>
    <property type="match status" value="1"/>
</dbReference>
<dbReference type="PROSITE" id="PS50887">
    <property type="entry name" value="GGDEF"/>
    <property type="match status" value="1"/>
</dbReference>
<dbReference type="PANTHER" id="PTHR46663:SF4">
    <property type="entry name" value="DIGUANYLATE CYCLASE DGCT-RELATED"/>
    <property type="match status" value="1"/>
</dbReference>
<protein>
    <submittedName>
        <fullName evidence="4">GGDEF domain-containing protein</fullName>
    </submittedName>
</protein>
<dbReference type="Proteomes" id="UP001597451">
    <property type="component" value="Unassembled WGS sequence"/>
</dbReference>
<organism evidence="4 5">
    <name type="scientific">Oceanobacillus kapialis</name>
    <dbReference type="NCBI Taxonomy" id="481353"/>
    <lineage>
        <taxon>Bacteria</taxon>
        <taxon>Bacillati</taxon>
        <taxon>Bacillota</taxon>
        <taxon>Bacilli</taxon>
        <taxon>Bacillales</taxon>
        <taxon>Bacillaceae</taxon>
        <taxon>Oceanobacillus</taxon>
    </lineage>
</organism>
<proteinExistence type="predicted"/>
<feature type="domain" description="GGDEF" evidence="3">
    <location>
        <begin position="355"/>
        <end position="489"/>
    </location>
</feature>
<dbReference type="InterPro" id="IPR000160">
    <property type="entry name" value="GGDEF_dom"/>
</dbReference>
<keyword evidence="5" id="KW-1185">Reference proteome</keyword>
<comment type="caution">
    <text evidence="4">The sequence shown here is derived from an EMBL/GenBank/DDBJ whole genome shotgun (WGS) entry which is preliminary data.</text>
</comment>
<dbReference type="InterPro" id="IPR052163">
    <property type="entry name" value="DGC-Regulatory_Protein"/>
</dbReference>
<dbReference type="SMART" id="SM00267">
    <property type="entry name" value="GGDEF"/>
    <property type="match status" value="1"/>
</dbReference>
<dbReference type="Pfam" id="PF00990">
    <property type="entry name" value="GGDEF"/>
    <property type="match status" value="1"/>
</dbReference>
<feature type="transmembrane region" description="Helical" evidence="2">
    <location>
        <begin position="300"/>
        <end position="323"/>
    </location>
</feature>
<dbReference type="EMBL" id="JBHUMX010000044">
    <property type="protein sequence ID" value="MFD2630543.1"/>
    <property type="molecule type" value="Genomic_DNA"/>
</dbReference>
<sequence length="497" mass="57071">MKAKFRFKLFITMITFALVISFSIAIIDYLKLKEEAINNNQAQIQQTEDIVINSLSTIDKAYTIFDQEITEEMKEHTEELIERYQANPTFEDWDFATIKEEIGMDVYIINDENVIIHTSFKEDQGLDFASCCTDFSNLLDQRREAGEFTTDGLDVQQKTGELKKFSYMATPDKDYIFELGYSLADERIFQEFNFLRVIEDLEKRYNTINEINVLNTDGFKLGAMTENHSKPLKRQEAFNHAINTGEITEVEGEWQGKPALYRYIYYAADNKQGISTNRVVEINYNRESLGTILSQNRTIFLWQLAIVFLVTIALALLISKWVARPMHMAFHDRLTGLKNRTAFEEILEKRMKERQETAILMIDLDHFKKVNDILGHDKGDELLKKVAICIKRHCRQEDTAIRMGGDEFIVLLPNSTVEESADVAEKLLNAISHLFQSVTDVSGIPLTASIGISITPKDGIDIDTLYKKADIALYASKQKGKNQYYVYNESGSFVQGM</sequence>
<keyword evidence="1" id="KW-0175">Coiled coil</keyword>
<evidence type="ECO:0000313" key="5">
    <source>
        <dbReference type="Proteomes" id="UP001597451"/>
    </source>
</evidence>
<reference evidence="5" key="1">
    <citation type="journal article" date="2019" name="Int. J. Syst. Evol. Microbiol.">
        <title>The Global Catalogue of Microorganisms (GCM) 10K type strain sequencing project: providing services to taxonomists for standard genome sequencing and annotation.</title>
        <authorList>
            <consortium name="The Broad Institute Genomics Platform"/>
            <consortium name="The Broad Institute Genome Sequencing Center for Infectious Disease"/>
            <person name="Wu L."/>
            <person name="Ma J."/>
        </authorList>
    </citation>
    <scope>NUCLEOTIDE SEQUENCE [LARGE SCALE GENOMIC DNA]</scope>
    <source>
        <strain evidence="5">TISTR 1858</strain>
    </source>
</reference>